<accession>A0ABV6LLJ2</accession>
<proteinExistence type="predicted"/>
<comment type="caution">
    <text evidence="1">The sequence shown here is derived from an EMBL/GenBank/DDBJ whole genome shotgun (WGS) entry which is preliminary data.</text>
</comment>
<organism evidence="1 2">
    <name type="scientific">Pontibacillus salicampi</name>
    <dbReference type="NCBI Taxonomy" id="1449801"/>
    <lineage>
        <taxon>Bacteria</taxon>
        <taxon>Bacillati</taxon>
        <taxon>Bacillota</taxon>
        <taxon>Bacilli</taxon>
        <taxon>Bacillales</taxon>
        <taxon>Bacillaceae</taxon>
        <taxon>Pontibacillus</taxon>
    </lineage>
</organism>
<dbReference type="RefSeq" id="WP_377345823.1">
    <property type="nucleotide sequence ID" value="NZ_JBHLTP010000003.1"/>
</dbReference>
<evidence type="ECO:0000313" key="2">
    <source>
        <dbReference type="Proteomes" id="UP001589836"/>
    </source>
</evidence>
<dbReference type="Pfam" id="PF14005">
    <property type="entry name" value="YpjP"/>
    <property type="match status" value="1"/>
</dbReference>
<evidence type="ECO:0000313" key="1">
    <source>
        <dbReference type="EMBL" id="MFC0523272.1"/>
    </source>
</evidence>
<gene>
    <name evidence="1" type="ORF">ACFFGV_06635</name>
</gene>
<keyword evidence="2" id="KW-1185">Reference proteome</keyword>
<name>A0ABV6LLJ2_9BACI</name>
<dbReference type="InterPro" id="IPR025616">
    <property type="entry name" value="YpjP"/>
</dbReference>
<dbReference type="Proteomes" id="UP001589836">
    <property type="component" value="Unassembled WGS sequence"/>
</dbReference>
<protein>
    <submittedName>
        <fullName evidence="1">YpjP family protein</fullName>
    </submittedName>
</protein>
<sequence>MKPWIRKFSVIFITILTLGLYTPPFHVDTEAAEKNASTPKKNIHDDSVTTKSIADTHPDQELTIDYDDSVVTNQDYIDGLTAAAIEQMYTKMGPRIMNKVEEEITTVILPGIEDTVESIMEREEEQIPYYEITVDSTGGYGERIFHLVNNRTHEEVARFDVRRVNKPGEGHWFHFHYHLKEDNFEKHYTIGEVYWDKNTPPKWMS</sequence>
<reference evidence="1 2" key="1">
    <citation type="submission" date="2024-09" db="EMBL/GenBank/DDBJ databases">
        <authorList>
            <person name="Sun Q."/>
            <person name="Mori K."/>
        </authorList>
    </citation>
    <scope>NUCLEOTIDE SEQUENCE [LARGE SCALE GENOMIC DNA]</scope>
    <source>
        <strain evidence="1 2">NCAIM B.02529</strain>
    </source>
</reference>
<dbReference type="EMBL" id="JBHLTP010000003">
    <property type="protein sequence ID" value="MFC0523272.1"/>
    <property type="molecule type" value="Genomic_DNA"/>
</dbReference>